<evidence type="ECO:0000313" key="4">
    <source>
        <dbReference type="EMBL" id="KAF7726747.1"/>
    </source>
</evidence>
<name>A0A8H7BSU8_9FUNG</name>
<dbReference type="PANTHER" id="PTHR32285">
    <property type="entry name" value="PROTEIN TRICHOME BIREFRINGENCE-LIKE 9-RELATED"/>
    <property type="match status" value="1"/>
</dbReference>
<dbReference type="Proteomes" id="UP000605846">
    <property type="component" value="Unassembled WGS sequence"/>
</dbReference>
<reference evidence="4" key="1">
    <citation type="submission" date="2020-01" db="EMBL/GenBank/DDBJ databases">
        <title>Genome Sequencing of Three Apophysomyces-Like Fungal Strains Confirms a Novel Fungal Genus in the Mucoromycota with divergent Burkholderia-like Endosymbiotic Bacteria.</title>
        <authorList>
            <person name="Stajich J.E."/>
            <person name="Macias A.M."/>
            <person name="Carter-House D."/>
            <person name="Lovett B."/>
            <person name="Kasson L.R."/>
            <person name="Berry K."/>
            <person name="Grigoriev I."/>
            <person name="Chang Y."/>
            <person name="Spatafora J."/>
            <person name="Kasson M.T."/>
        </authorList>
    </citation>
    <scope>NUCLEOTIDE SEQUENCE</scope>
    <source>
        <strain evidence="4">NRRL A-21654</strain>
    </source>
</reference>
<gene>
    <name evidence="4" type="ORF">EC973_008435</name>
</gene>
<keyword evidence="2" id="KW-1133">Transmembrane helix</keyword>
<evidence type="ECO:0000259" key="3">
    <source>
        <dbReference type="Pfam" id="PF13839"/>
    </source>
</evidence>
<dbReference type="GO" id="GO:0005794">
    <property type="term" value="C:Golgi apparatus"/>
    <property type="evidence" value="ECO:0007669"/>
    <property type="project" value="TreeGrafter"/>
</dbReference>
<dbReference type="EMBL" id="JABAYA010000072">
    <property type="protein sequence ID" value="KAF7726747.1"/>
    <property type="molecule type" value="Genomic_DNA"/>
</dbReference>
<dbReference type="Pfam" id="PF13839">
    <property type="entry name" value="PC-Esterase"/>
    <property type="match status" value="1"/>
</dbReference>
<comment type="caution">
    <text evidence="4">The sequence shown here is derived from an EMBL/GenBank/DDBJ whole genome shotgun (WGS) entry which is preliminary data.</text>
</comment>
<feature type="domain" description="Trichome birefringence-like C-terminal" evidence="3">
    <location>
        <begin position="137"/>
        <end position="307"/>
    </location>
</feature>
<sequence length="346" mass="39722">MATSSTQFIFISIPAAVILLWLFIWSSAEQSSQLSSPLVSNSSAEIDIGSRTKNVADKQLCTPETFNNGQWIRRPKTIRPLNTQQFEKSVGYTCPSKFAHKCYQRNDIELQRSKKIVDYTWKPEGCTVLPFAPSSYAKHLSEHPLLLVGDSITQLQFESLACLLGEHLTSTKPSVNVTGGDRKIKVDQLSYRDSDDAAVAYLRSDYLLRLDDFKLIVPFEDEGDQLGKGHNFPWVHALPMFDYIVINTGPHWHPNFKWGPHQSESELKEAFKQSMRIVFDYLKEHIQQHQRVWIRSTPYGHANCAQFTSPQAIPFAPTGQPGEYEWHMFETFDHIWKASQRQHKYT</sequence>
<evidence type="ECO:0000313" key="5">
    <source>
        <dbReference type="Proteomes" id="UP000605846"/>
    </source>
</evidence>
<evidence type="ECO:0000256" key="1">
    <source>
        <dbReference type="ARBA" id="ARBA00007727"/>
    </source>
</evidence>
<proteinExistence type="inferred from homology"/>
<dbReference type="GO" id="GO:0016413">
    <property type="term" value="F:O-acetyltransferase activity"/>
    <property type="evidence" value="ECO:0007669"/>
    <property type="project" value="InterPro"/>
</dbReference>
<comment type="similarity">
    <text evidence="1">Belongs to the PC-esterase family. TBL subfamily.</text>
</comment>
<feature type="transmembrane region" description="Helical" evidence="2">
    <location>
        <begin position="6"/>
        <end position="25"/>
    </location>
</feature>
<feature type="non-terminal residue" evidence="4">
    <location>
        <position position="1"/>
    </location>
</feature>
<dbReference type="OrthoDB" id="630188at2759"/>
<evidence type="ECO:0000256" key="2">
    <source>
        <dbReference type="SAM" id="Phobius"/>
    </source>
</evidence>
<accession>A0A8H7BSU8</accession>
<keyword evidence="5" id="KW-1185">Reference proteome</keyword>
<keyword evidence="2" id="KW-0472">Membrane</keyword>
<organism evidence="4 5">
    <name type="scientific">Apophysomyces ossiformis</name>
    <dbReference type="NCBI Taxonomy" id="679940"/>
    <lineage>
        <taxon>Eukaryota</taxon>
        <taxon>Fungi</taxon>
        <taxon>Fungi incertae sedis</taxon>
        <taxon>Mucoromycota</taxon>
        <taxon>Mucoromycotina</taxon>
        <taxon>Mucoromycetes</taxon>
        <taxon>Mucorales</taxon>
        <taxon>Mucorineae</taxon>
        <taxon>Mucoraceae</taxon>
        <taxon>Apophysomyces</taxon>
    </lineage>
</organism>
<keyword evidence="2" id="KW-0812">Transmembrane</keyword>
<dbReference type="InterPro" id="IPR026057">
    <property type="entry name" value="TBL_C"/>
</dbReference>
<dbReference type="PANTHER" id="PTHR32285:SF48">
    <property type="entry name" value="PROTEIN TRICHOME BIREFRINGENCE-LIKE 19"/>
    <property type="match status" value="1"/>
</dbReference>
<dbReference type="InterPro" id="IPR029962">
    <property type="entry name" value="TBL"/>
</dbReference>
<protein>
    <recommendedName>
        <fullName evidence="3">Trichome birefringence-like C-terminal domain-containing protein</fullName>
    </recommendedName>
</protein>
<dbReference type="AlphaFoldDB" id="A0A8H7BSU8"/>